<reference evidence="2" key="1">
    <citation type="journal article" date="2022" name="bioRxiv">
        <title>Sequencing and chromosome-scale assembly of the giantPleurodeles waltlgenome.</title>
        <authorList>
            <person name="Brown T."/>
            <person name="Elewa A."/>
            <person name="Iarovenko S."/>
            <person name="Subramanian E."/>
            <person name="Araus A.J."/>
            <person name="Petzold A."/>
            <person name="Susuki M."/>
            <person name="Suzuki K.-i.T."/>
            <person name="Hayashi T."/>
            <person name="Toyoda A."/>
            <person name="Oliveira C."/>
            <person name="Osipova E."/>
            <person name="Leigh N.D."/>
            <person name="Simon A."/>
            <person name="Yun M.H."/>
        </authorList>
    </citation>
    <scope>NUCLEOTIDE SEQUENCE</scope>
    <source>
        <strain evidence="2">20211129_DDA</strain>
        <tissue evidence="2">Liver</tissue>
    </source>
</reference>
<feature type="compositionally biased region" description="Basic and acidic residues" evidence="1">
    <location>
        <begin position="50"/>
        <end position="63"/>
    </location>
</feature>
<gene>
    <name evidence="2" type="ORF">NDU88_006054</name>
</gene>
<evidence type="ECO:0000313" key="2">
    <source>
        <dbReference type="EMBL" id="KAJ1085930.1"/>
    </source>
</evidence>
<proteinExistence type="predicted"/>
<dbReference type="Proteomes" id="UP001066276">
    <property type="component" value="Chromosome 12"/>
</dbReference>
<sequence>MAEQEPRPTWASRAAIGRGGLARGGASQAPRGAGARSLIGSGGSRGRIRSPRDLGERRLERPGPRGQRAEPGPAPSGECGRIRGAPC</sequence>
<dbReference type="AlphaFoldDB" id="A0AAV7L688"/>
<evidence type="ECO:0000313" key="3">
    <source>
        <dbReference type="Proteomes" id="UP001066276"/>
    </source>
</evidence>
<protein>
    <submittedName>
        <fullName evidence="2">Uncharacterized protein</fullName>
    </submittedName>
</protein>
<accession>A0AAV7L688</accession>
<evidence type="ECO:0000256" key="1">
    <source>
        <dbReference type="SAM" id="MobiDB-lite"/>
    </source>
</evidence>
<name>A0AAV7L688_PLEWA</name>
<dbReference type="EMBL" id="JANPWB010000016">
    <property type="protein sequence ID" value="KAJ1085930.1"/>
    <property type="molecule type" value="Genomic_DNA"/>
</dbReference>
<comment type="caution">
    <text evidence="2">The sequence shown here is derived from an EMBL/GenBank/DDBJ whole genome shotgun (WGS) entry which is preliminary data.</text>
</comment>
<feature type="region of interest" description="Disordered" evidence="1">
    <location>
        <begin position="1"/>
        <end position="87"/>
    </location>
</feature>
<organism evidence="2 3">
    <name type="scientific">Pleurodeles waltl</name>
    <name type="common">Iberian ribbed newt</name>
    <dbReference type="NCBI Taxonomy" id="8319"/>
    <lineage>
        <taxon>Eukaryota</taxon>
        <taxon>Metazoa</taxon>
        <taxon>Chordata</taxon>
        <taxon>Craniata</taxon>
        <taxon>Vertebrata</taxon>
        <taxon>Euteleostomi</taxon>
        <taxon>Amphibia</taxon>
        <taxon>Batrachia</taxon>
        <taxon>Caudata</taxon>
        <taxon>Salamandroidea</taxon>
        <taxon>Salamandridae</taxon>
        <taxon>Pleurodelinae</taxon>
        <taxon>Pleurodeles</taxon>
    </lineage>
</organism>
<keyword evidence="3" id="KW-1185">Reference proteome</keyword>